<dbReference type="AlphaFoldDB" id="A0A4R7TIM2"/>
<dbReference type="InterPro" id="IPR034660">
    <property type="entry name" value="DinB/YfiT-like"/>
</dbReference>
<proteinExistence type="predicted"/>
<dbReference type="EMBL" id="SOCE01000001">
    <property type="protein sequence ID" value="TDU91367.1"/>
    <property type="molecule type" value="Genomic_DNA"/>
</dbReference>
<dbReference type="Pfam" id="PF04978">
    <property type="entry name" value="MST"/>
    <property type="match status" value="1"/>
</dbReference>
<evidence type="ECO:0000313" key="1">
    <source>
        <dbReference type="EMBL" id="TDU91367.1"/>
    </source>
</evidence>
<organism evidence="1 2">
    <name type="scientific">Kribbella voronezhensis</name>
    <dbReference type="NCBI Taxonomy" id="2512212"/>
    <lineage>
        <taxon>Bacteria</taxon>
        <taxon>Bacillati</taxon>
        <taxon>Actinomycetota</taxon>
        <taxon>Actinomycetes</taxon>
        <taxon>Propionibacteriales</taxon>
        <taxon>Kribbellaceae</taxon>
        <taxon>Kribbella</taxon>
    </lineage>
</organism>
<reference evidence="1 2" key="1">
    <citation type="submission" date="2019-03" db="EMBL/GenBank/DDBJ databases">
        <title>Genomic Encyclopedia of Type Strains, Phase III (KMG-III): the genomes of soil and plant-associated and newly described type strains.</title>
        <authorList>
            <person name="Whitman W."/>
        </authorList>
    </citation>
    <scope>NUCLEOTIDE SEQUENCE [LARGE SCALE GENOMIC DNA]</scope>
    <source>
        <strain evidence="1 2">VKM Ac-2575</strain>
    </source>
</reference>
<gene>
    <name evidence="1" type="ORF">EV138_4973</name>
</gene>
<accession>A0A4R7TIM2</accession>
<comment type="caution">
    <text evidence="1">The sequence shown here is derived from an EMBL/GenBank/DDBJ whole genome shotgun (WGS) entry which is preliminary data.</text>
</comment>
<dbReference type="Gene3D" id="1.20.120.450">
    <property type="entry name" value="dinb family like domain"/>
    <property type="match status" value="1"/>
</dbReference>
<dbReference type="Proteomes" id="UP000295151">
    <property type="component" value="Unassembled WGS sequence"/>
</dbReference>
<dbReference type="InterPro" id="IPR007061">
    <property type="entry name" value="MST-like"/>
</dbReference>
<dbReference type="OrthoDB" id="4548523at2"/>
<protein>
    <submittedName>
        <fullName evidence="1">Uncharacterized protein DUF664</fullName>
    </submittedName>
</protein>
<keyword evidence="2" id="KW-1185">Reference proteome</keyword>
<dbReference type="SUPFAM" id="SSF109854">
    <property type="entry name" value="DinB/YfiT-like putative metalloenzymes"/>
    <property type="match status" value="1"/>
</dbReference>
<dbReference type="RefSeq" id="WP_133981130.1">
    <property type="nucleotide sequence ID" value="NZ_SOCE01000001.1"/>
</dbReference>
<sequence>MDERVRPPESADERATLSGMLDFLRQTVAYKVSGLTDEQAFARPIGTTDLTAAGLVKHLTGVERFWFAIDFAAEDVDWPWTDENPHGNFRLDPDDTLTAIVADYQAECARSRAITAAHSLDTPAKSPGMTFTLRYAVTHLIEETARHLGHLDLLREATDGRTGE</sequence>
<name>A0A4R7TIM2_9ACTN</name>
<evidence type="ECO:0000313" key="2">
    <source>
        <dbReference type="Proteomes" id="UP000295151"/>
    </source>
</evidence>